<evidence type="ECO:0000259" key="1">
    <source>
        <dbReference type="PROSITE" id="PS51340"/>
    </source>
</evidence>
<sequence>MSKLQIKILQIKIGKACQQQFADGSSLWSAIRKIPVEGVFVNAQGAEGNEVGLSAHHGGVDKALFFMAADSFERLNQLSGCDFDYKDSAVYGENFILSGCNESNVCIGDIYRIGEALIEISQPRRPCERLSLSSANPDMQDIIFDSGLTGWYVRVLEGGEIRRNQLLELCRRPYPQWTIQRLNLLLSGPLDRTLIEQALQCDKLAAAFKRALHKKLEGHSGKV</sequence>
<dbReference type="InterPro" id="IPR005163">
    <property type="entry name" value="Tri_helical_YiiM-like"/>
</dbReference>
<dbReference type="RefSeq" id="WP_133545867.1">
    <property type="nucleotide sequence ID" value="NZ_SNYQ01000011.1"/>
</dbReference>
<dbReference type="PANTHER" id="PTHR30212:SF2">
    <property type="entry name" value="PROTEIN YIIM"/>
    <property type="match status" value="1"/>
</dbReference>
<gene>
    <name evidence="2" type="ORF">EDC45_1947</name>
</gene>
<dbReference type="EMBL" id="SNYQ01000011">
    <property type="protein sequence ID" value="TDQ56383.1"/>
    <property type="molecule type" value="Genomic_DNA"/>
</dbReference>
<dbReference type="Pfam" id="PF03473">
    <property type="entry name" value="MOSC"/>
    <property type="match status" value="1"/>
</dbReference>
<dbReference type="InterPro" id="IPR011037">
    <property type="entry name" value="Pyrv_Knase-like_insert_dom_sf"/>
</dbReference>
<dbReference type="GO" id="GO:0030170">
    <property type="term" value="F:pyridoxal phosphate binding"/>
    <property type="evidence" value="ECO:0007669"/>
    <property type="project" value="InterPro"/>
</dbReference>
<dbReference type="AlphaFoldDB" id="A0A4R6V9V4"/>
<protein>
    <submittedName>
        <fullName evidence="2">MOSC domain-containing protein YiiM</fullName>
    </submittedName>
</protein>
<keyword evidence="3" id="KW-1185">Reference proteome</keyword>
<evidence type="ECO:0000313" key="3">
    <source>
        <dbReference type="Proteomes" id="UP000295657"/>
    </source>
</evidence>
<evidence type="ECO:0000313" key="2">
    <source>
        <dbReference type="EMBL" id="TDQ56383.1"/>
    </source>
</evidence>
<reference evidence="2 3" key="1">
    <citation type="submission" date="2019-03" db="EMBL/GenBank/DDBJ databases">
        <title>Genomic Encyclopedia of Type Strains, Phase IV (KMG-IV): sequencing the most valuable type-strain genomes for metagenomic binning, comparative biology and taxonomic classification.</title>
        <authorList>
            <person name="Goeker M."/>
        </authorList>
    </citation>
    <scope>NUCLEOTIDE SEQUENCE [LARGE SCALE GENOMIC DNA]</scope>
    <source>
        <strain evidence="2 3">DSM 28403</strain>
    </source>
</reference>
<dbReference type="InterPro" id="IPR052353">
    <property type="entry name" value="Benzoxazolinone_Detox_Enz"/>
</dbReference>
<dbReference type="Gene3D" id="2.40.33.20">
    <property type="entry name" value="PK beta-barrel domain-like"/>
    <property type="match status" value="1"/>
</dbReference>
<feature type="domain" description="MOSC" evidence="1">
    <location>
        <begin position="29"/>
        <end position="170"/>
    </location>
</feature>
<dbReference type="Proteomes" id="UP000295657">
    <property type="component" value="Unassembled WGS sequence"/>
</dbReference>
<dbReference type="SUPFAM" id="SSF50800">
    <property type="entry name" value="PK beta-barrel domain-like"/>
    <property type="match status" value="1"/>
</dbReference>
<dbReference type="GO" id="GO:0003824">
    <property type="term" value="F:catalytic activity"/>
    <property type="evidence" value="ECO:0007669"/>
    <property type="project" value="InterPro"/>
</dbReference>
<name>A0A4R6V9V4_9PAST</name>
<dbReference type="InterPro" id="IPR005302">
    <property type="entry name" value="MoCF_Sase_C"/>
</dbReference>
<dbReference type="GO" id="GO:0030151">
    <property type="term" value="F:molybdenum ion binding"/>
    <property type="evidence" value="ECO:0007669"/>
    <property type="project" value="InterPro"/>
</dbReference>
<dbReference type="PANTHER" id="PTHR30212">
    <property type="entry name" value="PROTEIN YIIM"/>
    <property type="match status" value="1"/>
</dbReference>
<organism evidence="2 3">
    <name type="scientific">Mesocricetibacter intestinalis</name>
    <dbReference type="NCBI Taxonomy" id="1521930"/>
    <lineage>
        <taxon>Bacteria</taxon>
        <taxon>Pseudomonadati</taxon>
        <taxon>Pseudomonadota</taxon>
        <taxon>Gammaproteobacteria</taxon>
        <taxon>Pasteurellales</taxon>
        <taxon>Pasteurellaceae</taxon>
        <taxon>Mesocricetibacter</taxon>
    </lineage>
</organism>
<dbReference type="PROSITE" id="PS51340">
    <property type="entry name" value="MOSC"/>
    <property type="match status" value="1"/>
</dbReference>
<accession>A0A4R6V9V4</accession>
<proteinExistence type="predicted"/>
<dbReference type="Pfam" id="PF03475">
    <property type="entry name" value="YiiM_3-alpha"/>
    <property type="match status" value="1"/>
</dbReference>
<comment type="caution">
    <text evidence="2">The sequence shown here is derived from an EMBL/GenBank/DDBJ whole genome shotgun (WGS) entry which is preliminary data.</text>
</comment>
<dbReference type="OrthoDB" id="9786134at2"/>